<accession>A0A0D0DT64</accession>
<organism evidence="1 2">
    <name type="scientific">Paxillus rubicundulus Ve08.2h10</name>
    <dbReference type="NCBI Taxonomy" id="930991"/>
    <lineage>
        <taxon>Eukaryota</taxon>
        <taxon>Fungi</taxon>
        <taxon>Dikarya</taxon>
        <taxon>Basidiomycota</taxon>
        <taxon>Agaricomycotina</taxon>
        <taxon>Agaricomycetes</taxon>
        <taxon>Agaricomycetidae</taxon>
        <taxon>Boletales</taxon>
        <taxon>Paxilineae</taxon>
        <taxon>Paxillaceae</taxon>
        <taxon>Paxillus</taxon>
    </lineage>
</organism>
<proteinExistence type="predicted"/>
<gene>
    <name evidence="1" type="ORF">PAXRUDRAFT_268598</name>
</gene>
<reference evidence="1 2" key="1">
    <citation type="submission" date="2014-04" db="EMBL/GenBank/DDBJ databases">
        <authorList>
            <consortium name="DOE Joint Genome Institute"/>
            <person name="Kuo A."/>
            <person name="Kohler A."/>
            <person name="Jargeat P."/>
            <person name="Nagy L.G."/>
            <person name="Floudas D."/>
            <person name="Copeland A."/>
            <person name="Barry K.W."/>
            <person name="Cichocki N."/>
            <person name="Veneault-Fourrey C."/>
            <person name="LaButti K."/>
            <person name="Lindquist E.A."/>
            <person name="Lipzen A."/>
            <person name="Lundell T."/>
            <person name="Morin E."/>
            <person name="Murat C."/>
            <person name="Sun H."/>
            <person name="Tunlid A."/>
            <person name="Henrissat B."/>
            <person name="Grigoriev I.V."/>
            <person name="Hibbett D.S."/>
            <person name="Martin F."/>
            <person name="Nordberg H.P."/>
            <person name="Cantor M.N."/>
            <person name="Hua S.X."/>
        </authorList>
    </citation>
    <scope>NUCLEOTIDE SEQUENCE [LARGE SCALE GENOMIC DNA]</scope>
    <source>
        <strain evidence="1 2">Ve08.2h10</strain>
    </source>
</reference>
<sequence>MIDRVKSKGQSIATVHFLATSTHTSICTMSLQADLHQSNGPQISFNNTLSVSQLTTHQRTLSSRITNSIEPTSKNLRRGLCVNTFVSPEFQRLRQSLGATLNFATVIGVLP</sequence>
<dbReference type="Proteomes" id="UP000054538">
    <property type="component" value="Unassembled WGS sequence"/>
</dbReference>
<dbReference type="HOGENOM" id="CLU_2159187_0_0_1"/>
<protein>
    <submittedName>
        <fullName evidence="1">Uncharacterized protein</fullName>
    </submittedName>
</protein>
<keyword evidence="2" id="KW-1185">Reference proteome</keyword>
<dbReference type="InParanoid" id="A0A0D0DT64"/>
<dbReference type="EMBL" id="KN824961">
    <property type="protein sequence ID" value="KIK96908.1"/>
    <property type="molecule type" value="Genomic_DNA"/>
</dbReference>
<dbReference type="AlphaFoldDB" id="A0A0D0DT64"/>
<evidence type="ECO:0000313" key="2">
    <source>
        <dbReference type="Proteomes" id="UP000054538"/>
    </source>
</evidence>
<name>A0A0D0DT64_9AGAM</name>
<reference evidence="2" key="2">
    <citation type="submission" date="2015-01" db="EMBL/GenBank/DDBJ databases">
        <title>Evolutionary Origins and Diversification of the Mycorrhizal Mutualists.</title>
        <authorList>
            <consortium name="DOE Joint Genome Institute"/>
            <consortium name="Mycorrhizal Genomics Consortium"/>
            <person name="Kohler A."/>
            <person name="Kuo A."/>
            <person name="Nagy L.G."/>
            <person name="Floudas D."/>
            <person name="Copeland A."/>
            <person name="Barry K.W."/>
            <person name="Cichocki N."/>
            <person name="Veneault-Fourrey C."/>
            <person name="LaButti K."/>
            <person name="Lindquist E.A."/>
            <person name="Lipzen A."/>
            <person name="Lundell T."/>
            <person name="Morin E."/>
            <person name="Murat C."/>
            <person name="Riley R."/>
            <person name="Ohm R."/>
            <person name="Sun H."/>
            <person name="Tunlid A."/>
            <person name="Henrissat B."/>
            <person name="Grigoriev I.V."/>
            <person name="Hibbett D.S."/>
            <person name="Martin F."/>
        </authorList>
    </citation>
    <scope>NUCLEOTIDE SEQUENCE [LARGE SCALE GENOMIC DNA]</scope>
    <source>
        <strain evidence="2">Ve08.2h10</strain>
    </source>
</reference>
<evidence type="ECO:0000313" key="1">
    <source>
        <dbReference type="EMBL" id="KIK96908.1"/>
    </source>
</evidence>